<sequence>MARSILSTDYNTRECANSTPPHRISYSPRESDLWALGVIFFTLVTSTIPWPVAEPSTWHFAAYRADEDNYLADAFHPRRSMRAAVLNIERYSLAHMLPTKSAAPDPHISRLSALCHSSLSTPALVVGLPTPSAPCSSASSAGPFAPPRSAHPAILDVTNIGFAAVHPPPLVPTKLYAPMTILGDPPPIKMAPEYRFLDRNKRDIATRRRFADKLSRV</sequence>
<evidence type="ECO:0000313" key="2">
    <source>
        <dbReference type="EMBL" id="KAJ7670322.1"/>
    </source>
</evidence>
<evidence type="ECO:0008006" key="4">
    <source>
        <dbReference type="Google" id="ProtNLM"/>
    </source>
</evidence>
<comment type="caution">
    <text evidence="2">The sequence shown here is derived from an EMBL/GenBank/DDBJ whole genome shotgun (WGS) entry which is preliminary data.</text>
</comment>
<feature type="compositionally biased region" description="Polar residues" evidence="1">
    <location>
        <begin position="1"/>
        <end position="20"/>
    </location>
</feature>
<reference evidence="2" key="1">
    <citation type="submission" date="2023-03" db="EMBL/GenBank/DDBJ databases">
        <title>Massive genome expansion in bonnet fungi (Mycena s.s.) driven by repeated elements and novel gene families across ecological guilds.</title>
        <authorList>
            <consortium name="Lawrence Berkeley National Laboratory"/>
            <person name="Harder C.B."/>
            <person name="Miyauchi S."/>
            <person name="Viragh M."/>
            <person name="Kuo A."/>
            <person name="Thoen E."/>
            <person name="Andreopoulos B."/>
            <person name="Lu D."/>
            <person name="Skrede I."/>
            <person name="Drula E."/>
            <person name="Henrissat B."/>
            <person name="Morin E."/>
            <person name="Kohler A."/>
            <person name="Barry K."/>
            <person name="LaButti K."/>
            <person name="Morin E."/>
            <person name="Salamov A."/>
            <person name="Lipzen A."/>
            <person name="Mereny Z."/>
            <person name="Hegedus B."/>
            <person name="Baldrian P."/>
            <person name="Stursova M."/>
            <person name="Weitz H."/>
            <person name="Taylor A."/>
            <person name="Grigoriev I.V."/>
            <person name="Nagy L.G."/>
            <person name="Martin F."/>
            <person name="Kauserud H."/>
        </authorList>
    </citation>
    <scope>NUCLEOTIDE SEQUENCE</scope>
    <source>
        <strain evidence="2">CBHHK067</strain>
    </source>
</reference>
<accession>A0AAD7G5R7</accession>
<protein>
    <recommendedName>
        <fullName evidence="4">Protein kinase domain-containing protein</fullName>
    </recommendedName>
</protein>
<name>A0AAD7G5R7_MYCRO</name>
<keyword evidence="3" id="KW-1185">Reference proteome</keyword>
<evidence type="ECO:0000256" key="1">
    <source>
        <dbReference type="SAM" id="MobiDB-lite"/>
    </source>
</evidence>
<dbReference type="InterPro" id="IPR011009">
    <property type="entry name" value="Kinase-like_dom_sf"/>
</dbReference>
<evidence type="ECO:0000313" key="3">
    <source>
        <dbReference type="Proteomes" id="UP001221757"/>
    </source>
</evidence>
<gene>
    <name evidence="2" type="ORF">B0H17DRAFT_1335626</name>
</gene>
<dbReference type="Proteomes" id="UP001221757">
    <property type="component" value="Unassembled WGS sequence"/>
</dbReference>
<feature type="region of interest" description="Disordered" evidence="1">
    <location>
        <begin position="1"/>
        <end position="22"/>
    </location>
</feature>
<dbReference type="EMBL" id="JARKIE010000182">
    <property type="protein sequence ID" value="KAJ7670322.1"/>
    <property type="molecule type" value="Genomic_DNA"/>
</dbReference>
<organism evidence="2 3">
    <name type="scientific">Mycena rosella</name>
    <name type="common">Pink bonnet</name>
    <name type="synonym">Agaricus rosellus</name>
    <dbReference type="NCBI Taxonomy" id="1033263"/>
    <lineage>
        <taxon>Eukaryota</taxon>
        <taxon>Fungi</taxon>
        <taxon>Dikarya</taxon>
        <taxon>Basidiomycota</taxon>
        <taxon>Agaricomycotina</taxon>
        <taxon>Agaricomycetes</taxon>
        <taxon>Agaricomycetidae</taxon>
        <taxon>Agaricales</taxon>
        <taxon>Marasmiineae</taxon>
        <taxon>Mycenaceae</taxon>
        <taxon>Mycena</taxon>
    </lineage>
</organism>
<proteinExistence type="predicted"/>
<dbReference type="AlphaFoldDB" id="A0AAD7G5R7"/>
<dbReference type="SUPFAM" id="SSF56112">
    <property type="entry name" value="Protein kinase-like (PK-like)"/>
    <property type="match status" value="1"/>
</dbReference>